<dbReference type="Proteomes" id="UP000199577">
    <property type="component" value="Unassembled WGS sequence"/>
</dbReference>
<sequence length="115" mass="12482">MRILIILNLLLWTKTNYSFAQVSAEYTSQNAAWTALNVTGNDLSVDKVLPMTNDWSLYVGNPYQPAGANLAIRAITNGNVGIGTDSPQAKLSVNGNILAREVKVKTDITVPDYVV</sequence>
<gene>
    <name evidence="2" type="ORF">SAMN05421747_13211</name>
</gene>
<accession>A0A1I1MMG4</accession>
<evidence type="ECO:0000313" key="3">
    <source>
        <dbReference type="Proteomes" id="UP000199577"/>
    </source>
</evidence>
<dbReference type="AlphaFoldDB" id="A0A1I1MMG4"/>
<organism evidence="2 3">
    <name type="scientific">Parapedobacter composti</name>
    <dbReference type="NCBI Taxonomy" id="623281"/>
    <lineage>
        <taxon>Bacteria</taxon>
        <taxon>Pseudomonadati</taxon>
        <taxon>Bacteroidota</taxon>
        <taxon>Sphingobacteriia</taxon>
        <taxon>Sphingobacteriales</taxon>
        <taxon>Sphingobacteriaceae</taxon>
        <taxon>Parapedobacter</taxon>
    </lineage>
</organism>
<dbReference type="RefSeq" id="WP_090975173.1">
    <property type="nucleotide sequence ID" value="NZ_FOLL01000032.1"/>
</dbReference>
<dbReference type="STRING" id="623281.SAMN05421747_13211"/>
<feature type="signal peptide" evidence="1">
    <location>
        <begin position="1"/>
        <end position="20"/>
    </location>
</feature>
<feature type="chain" id="PRO_5011686893" evidence="1">
    <location>
        <begin position="21"/>
        <end position="115"/>
    </location>
</feature>
<proteinExistence type="predicted"/>
<keyword evidence="1" id="KW-0732">Signal</keyword>
<keyword evidence="3" id="KW-1185">Reference proteome</keyword>
<reference evidence="2 3" key="1">
    <citation type="submission" date="2016-10" db="EMBL/GenBank/DDBJ databases">
        <authorList>
            <person name="de Groot N.N."/>
        </authorList>
    </citation>
    <scope>NUCLEOTIDE SEQUENCE [LARGE SCALE GENOMIC DNA]</scope>
    <source>
        <strain evidence="2 3">DSM 22900</strain>
    </source>
</reference>
<protein>
    <submittedName>
        <fullName evidence="2">Uncharacterized protein</fullName>
    </submittedName>
</protein>
<name>A0A1I1MMG4_9SPHI</name>
<evidence type="ECO:0000313" key="2">
    <source>
        <dbReference type="EMBL" id="SFC82740.1"/>
    </source>
</evidence>
<dbReference type="EMBL" id="FOLL01000032">
    <property type="protein sequence ID" value="SFC82740.1"/>
    <property type="molecule type" value="Genomic_DNA"/>
</dbReference>
<evidence type="ECO:0000256" key="1">
    <source>
        <dbReference type="SAM" id="SignalP"/>
    </source>
</evidence>
<dbReference type="OrthoDB" id="657976at2"/>